<dbReference type="Proteomes" id="UP000215596">
    <property type="component" value="Unassembled WGS sequence"/>
</dbReference>
<name>A0A268EH37_9BACL</name>
<evidence type="ECO:0000313" key="1">
    <source>
        <dbReference type="EMBL" id="PAD72440.1"/>
    </source>
</evidence>
<comment type="caution">
    <text evidence="1">The sequence shown here is derived from an EMBL/GenBank/DDBJ whole genome shotgun (WGS) entry which is preliminary data.</text>
</comment>
<accession>A0A268EH37</accession>
<sequence>MHVEYYVKTKVDLGIITELGEEAYERFLTKAAIEISRSTSPKQVYGLGRDDVREIVHDILSDISQRKWICPQRERMFSYLNNAGEPIYVFARYKKDATNIARSAMNVSPRYWGSFKTLRKAVEVNESGKVVLDNGEERDIESPINFVNLYGHGRNYDE</sequence>
<proteinExistence type="predicted"/>
<evidence type="ECO:0000313" key="2">
    <source>
        <dbReference type="Proteomes" id="UP000215596"/>
    </source>
</evidence>
<organism evidence="1 2">
    <name type="scientific">Paenibacillus campinasensis</name>
    <dbReference type="NCBI Taxonomy" id="66347"/>
    <lineage>
        <taxon>Bacteria</taxon>
        <taxon>Bacillati</taxon>
        <taxon>Bacillota</taxon>
        <taxon>Bacilli</taxon>
        <taxon>Bacillales</taxon>
        <taxon>Paenibacillaceae</taxon>
        <taxon>Paenibacillus</taxon>
    </lineage>
</organism>
<dbReference type="EMBL" id="NPBY01000079">
    <property type="protein sequence ID" value="PAD72440.1"/>
    <property type="molecule type" value="Genomic_DNA"/>
</dbReference>
<protein>
    <submittedName>
        <fullName evidence="1">Uncharacterized protein</fullName>
    </submittedName>
</protein>
<dbReference type="AlphaFoldDB" id="A0A268EH37"/>
<reference evidence="1 2" key="1">
    <citation type="submission" date="2017-07" db="EMBL/GenBank/DDBJ databases">
        <title>Isolation and whole genome analysis of endospore-forming bacteria from heroin.</title>
        <authorList>
            <person name="Kalinowski J."/>
            <person name="Ahrens B."/>
            <person name="Al-Dilaimi A."/>
            <person name="Winkler A."/>
            <person name="Wibberg D."/>
            <person name="Schleenbecker U."/>
            <person name="Ruckert C."/>
            <person name="Wolfel R."/>
            <person name="Grass G."/>
        </authorList>
    </citation>
    <scope>NUCLEOTIDE SEQUENCE [LARGE SCALE GENOMIC DNA]</scope>
    <source>
        <strain evidence="1 2">7537-G1</strain>
    </source>
</reference>
<gene>
    <name evidence="1" type="ORF">CHH67_22630</name>
</gene>